<dbReference type="PANTHER" id="PTHR43758:SF2">
    <property type="entry name" value="OXIDIZED PURINE NUCLEOSIDE TRIPHOSPHATE HYDROLASE"/>
    <property type="match status" value="1"/>
</dbReference>
<proteinExistence type="inferred from homology"/>
<evidence type="ECO:0000313" key="7">
    <source>
        <dbReference type="EMBL" id="PIZ48117.1"/>
    </source>
</evidence>
<dbReference type="Gene3D" id="3.90.79.10">
    <property type="entry name" value="Nucleoside Triphosphate Pyrophosphohydrolase"/>
    <property type="match status" value="1"/>
</dbReference>
<keyword evidence="3" id="KW-0479">Metal-binding</keyword>
<protein>
    <recommendedName>
        <fullName evidence="6">Nudix hydrolase domain-containing protein</fullName>
    </recommendedName>
</protein>
<evidence type="ECO:0000313" key="8">
    <source>
        <dbReference type="Proteomes" id="UP000228920"/>
    </source>
</evidence>
<comment type="similarity">
    <text evidence="2">Belongs to the Nudix hydrolase family.</text>
</comment>
<keyword evidence="4" id="KW-0378">Hydrolase</keyword>
<gene>
    <name evidence="7" type="ORF">COY32_00540</name>
</gene>
<dbReference type="InterPro" id="IPR020084">
    <property type="entry name" value="NUDIX_hydrolase_CS"/>
</dbReference>
<dbReference type="Proteomes" id="UP000228920">
    <property type="component" value="Unassembled WGS sequence"/>
</dbReference>
<dbReference type="PROSITE" id="PS00893">
    <property type="entry name" value="NUDIX_BOX"/>
    <property type="match status" value="1"/>
</dbReference>
<feature type="domain" description="Nudix hydrolase" evidence="6">
    <location>
        <begin position="1"/>
        <end position="119"/>
    </location>
</feature>
<dbReference type="InterPro" id="IPR000086">
    <property type="entry name" value="NUDIX_hydrolase_dom"/>
</dbReference>
<name>A0A2M7TLS5_UNCKA</name>
<dbReference type="GO" id="GO:0005737">
    <property type="term" value="C:cytoplasm"/>
    <property type="evidence" value="ECO:0007669"/>
    <property type="project" value="TreeGrafter"/>
</dbReference>
<dbReference type="EMBL" id="PFNL01000013">
    <property type="protein sequence ID" value="PIZ48117.1"/>
    <property type="molecule type" value="Genomic_DNA"/>
</dbReference>
<evidence type="ECO:0000256" key="2">
    <source>
        <dbReference type="ARBA" id="ARBA00005582"/>
    </source>
</evidence>
<dbReference type="AlphaFoldDB" id="A0A2M7TLS5"/>
<evidence type="ECO:0000256" key="4">
    <source>
        <dbReference type="ARBA" id="ARBA00022801"/>
    </source>
</evidence>
<dbReference type="PROSITE" id="PS51462">
    <property type="entry name" value="NUDIX"/>
    <property type="match status" value="1"/>
</dbReference>
<dbReference type="SUPFAM" id="SSF55811">
    <property type="entry name" value="Nudix"/>
    <property type="match status" value="1"/>
</dbReference>
<dbReference type="PANTHER" id="PTHR43758">
    <property type="entry name" value="7,8-DIHYDRO-8-OXOGUANINE TRIPHOSPHATASE"/>
    <property type="match status" value="1"/>
</dbReference>
<accession>A0A2M7TLS5</accession>
<keyword evidence="5" id="KW-0460">Magnesium</keyword>
<dbReference type="GO" id="GO:0016818">
    <property type="term" value="F:hydrolase activity, acting on acid anhydrides, in phosphorus-containing anhydrides"/>
    <property type="evidence" value="ECO:0007669"/>
    <property type="project" value="TreeGrafter"/>
</dbReference>
<comment type="caution">
    <text evidence="7">The sequence shown here is derived from an EMBL/GenBank/DDBJ whole genome shotgun (WGS) entry which is preliminary data.</text>
</comment>
<sequence>MRRAILCFLYQDDKVLLLHTEYPDKLVWNGVSGYIDEDETNLEAACREVMEEIGVTINTDNLEYLGTHEPFDIYKVGRWDGEPTPQEPDIKEVKWFEIDALPFGEMHQGNEAWLPEFLNTI</sequence>
<dbReference type="Pfam" id="PF00293">
    <property type="entry name" value="NUDIX"/>
    <property type="match status" value="1"/>
</dbReference>
<evidence type="ECO:0000259" key="6">
    <source>
        <dbReference type="PROSITE" id="PS51462"/>
    </source>
</evidence>
<evidence type="ECO:0000256" key="3">
    <source>
        <dbReference type="ARBA" id="ARBA00022723"/>
    </source>
</evidence>
<organism evidence="7 8">
    <name type="scientific">candidate division WWE3 bacterium CG_4_10_14_0_2_um_filter_41_14</name>
    <dbReference type="NCBI Taxonomy" id="1975072"/>
    <lineage>
        <taxon>Bacteria</taxon>
        <taxon>Katanobacteria</taxon>
    </lineage>
</organism>
<comment type="cofactor">
    <cofactor evidence="1">
        <name>Mg(2+)</name>
        <dbReference type="ChEBI" id="CHEBI:18420"/>
    </cofactor>
</comment>
<evidence type="ECO:0000256" key="5">
    <source>
        <dbReference type="ARBA" id="ARBA00022842"/>
    </source>
</evidence>
<dbReference type="InterPro" id="IPR015797">
    <property type="entry name" value="NUDIX_hydrolase-like_dom_sf"/>
</dbReference>
<dbReference type="GO" id="GO:0046872">
    <property type="term" value="F:metal ion binding"/>
    <property type="evidence" value="ECO:0007669"/>
    <property type="project" value="UniProtKB-KW"/>
</dbReference>
<evidence type="ECO:0000256" key="1">
    <source>
        <dbReference type="ARBA" id="ARBA00001946"/>
    </source>
</evidence>
<reference evidence="8" key="1">
    <citation type="submission" date="2017-09" db="EMBL/GenBank/DDBJ databases">
        <title>Depth-based differentiation of microbial function through sediment-hosted aquifers and enrichment of novel symbionts in the deep terrestrial subsurface.</title>
        <authorList>
            <person name="Probst A.J."/>
            <person name="Ladd B."/>
            <person name="Jarett J.K."/>
            <person name="Geller-Mcgrath D.E."/>
            <person name="Sieber C.M.K."/>
            <person name="Emerson J.B."/>
            <person name="Anantharaman K."/>
            <person name="Thomas B.C."/>
            <person name="Malmstrom R."/>
            <person name="Stieglmeier M."/>
            <person name="Klingl A."/>
            <person name="Woyke T."/>
            <person name="Ryan C.M."/>
            <person name="Banfield J.F."/>
        </authorList>
    </citation>
    <scope>NUCLEOTIDE SEQUENCE [LARGE SCALE GENOMIC DNA]</scope>
</reference>